<sequence>MSVQEDPVSLTKNNERPSADFQPSIWGDYFLTRCMGTVSVEKMGQQVEELKEEVKGLLIDSQKKPPQKLELIDSIQRLGVSYHFENQIDEILEKMHHNNSNDFVDIEHDDLYTIALWFRLLRQHGYYISSDVFNKFKDGKGNFKASLAIDVSGLLSLYEAAHLRIRGEEILDEAIAFTTTHLESMVSSISPHLLEKVTFALNRPIRKNLPRLETRHYISIYPKEDFHNATLLKLAALDFNVLQALHQQEVSNITRWWKNLDFQRKLPYARDRVVDLYFWILEEYFEPQYSYARELATKIMTMVSAIDDTYDAHGTYEELKLFTQEIKRWDISAIDVLPDYMKFLCQAILDIYSDIEEHTTKEGRSYCVHYAKEAMEELVQAYFTEASWLHDAYTPTFEEYMSVAAVSAPYFVIITFSFLGMGKIATKEVFDWVCNKPNIIKASSVIGRLMNDMVSHNFEQKRGHVDSAVECCMKQHGIEEEEANKMLAVEVENAWKDINQELLKKPNTRGSVAFGLLERILNLTRVTDVVYKDDDCYTNPHKLKHQIELLLKHPIAIH</sequence>
<dbReference type="SUPFAM" id="SSF48576">
    <property type="entry name" value="Terpenoid synthases"/>
    <property type="match status" value="1"/>
</dbReference>
<evidence type="ECO:0000256" key="1">
    <source>
        <dbReference type="ARBA" id="ARBA00001946"/>
    </source>
</evidence>
<dbReference type="SFLD" id="SFLDS00005">
    <property type="entry name" value="Isoprenoid_Synthase_Type_I"/>
    <property type="match status" value="1"/>
</dbReference>
<dbReference type="Proteomes" id="UP001652623">
    <property type="component" value="Chromosome 1"/>
</dbReference>
<proteinExistence type="predicted"/>
<dbReference type="InterPro" id="IPR008949">
    <property type="entry name" value="Isoprenoid_synthase_dom_sf"/>
</dbReference>
<dbReference type="PANTHER" id="PTHR31225">
    <property type="entry name" value="OS04G0344100 PROTEIN-RELATED"/>
    <property type="match status" value="1"/>
</dbReference>
<evidence type="ECO:0000313" key="7">
    <source>
        <dbReference type="RefSeq" id="XP_048328649.2"/>
    </source>
</evidence>
<dbReference type="PANTHER" id="PTHR31225:SF205">
    <property type="entry name" value="(-)-GERMACRENE D SYNTHASE-LIKE"/>
    <property type="match status" value="1"/>
</dbReference>
<feature type="domain" description="Terpene synthase metal-binding" evidence="5">
    <location>
        <begin position="258"/>
        <end position="497"/>
    </location>
</feature>
<dbReference type="SUPFAM" id="SSF48239">
    <property type="entry name" value="Terpenoid cyclases/Protein prenyltransferases"/>
    <property type="match status" value="1"/>
</dbReference>
<dbReference type="InterPro" id="IPR008930">
    <property type="entry name" value="Terpenoid_cyclase/PrenylTrfase"/>
</dbReference>
<dbReference type="Gene3D" id="1.50.10.130">
    <property type="entry name" value="Terpene synthase, N-terminal domain"/>
    <property type="match status" value="1"/>
</dbReference>
<dbReference type="InterPro" id="IPR036965">
    <property type="entry name" value="Terpene_synth_N_sf"/>
</dbReference>
<dbReference type="InterPro" id="IPR001906">
    <property type="entry name" value="Terpene_synth_N"/>
</dbReference>
<evidence type="ECO:0000256" key="2">
    <source>
        <dbReference type="ARBA" id="ARBA00022723"/>
    </source>
</evidence>
<dbReference type="CDD" id="cd00684">
    <property type="entry name" value="Terpene_cyclase_plant_C1"/>
    <property type="match status" value="1"/>
</dbReference>
<dbReference type="InterPro" id="IPR005630">
    <property type="entry name" value="Terpene_synthase_metal-bd"/>
</dbReference>
<comment type="cofactor">
    <cofactor evidence="1">
        <name>Mg(2+)</name>
        <dbReference type="ChEBI" id="CHEBI:18420"/>
    </cofactor>
</comment>
<dbReference type="Gene3D" id="1.10.600.10">
    <property type="entry name" value="Farnesyl Diphosphate Synthase"/>
    <property type="match status" value="1"/>
</dbReference>
<dbReference type="InterPro" id="IPR044814">
    <property type="entry name" value="Terpene_cyclase_plant_C1"/>
</dbReference>
<reference evidence="7" key="1">
    <citation type="submission" date="2025-08" db="UniProtKB">
        <authorList>
            <consortium name="RefSeq"/>
        </authorList>
    </citation>
    <scope>IDENTIFICATION</scope>
    <source>
        <tissue evidence="7">Seedling</tissue>
    </source>
</reference>
<dbReference type="Pfam" id="PF03936">
    <property type="entry name" value="Terpene_synth_C"/>
    <property type="match status" value="1"/>
</dbReference>
<organism evidence="6 7">
    <name type="scientific">Ziziphus jujuba</name>
    <name type="common">Chinese jujube</name>
    <name type="synonym">Ziziphus sativa</name>
    <dbReference type="NCBI Taxonomy" id="326968"/>
    <lineage>
        <taxon>Eukaryota</taxon>
        <taxon>Viridiplantae</taxon>
        <taxon>Streptophyta</taxon>
        <taxon>Embryophyta</taxon>
        <taxon>Tracheophyta</taxon>
        <taxon>Spermatophyta</taxon>
        <taxon>Magnoliopsida</taxon>
        <taxon>eudicotyledons</taxon>
        <taxon>Gunneridae</taxon>
        <taxon>Pentapetalae</taxon>
        <taxon>rosids</taxon>
        <taxon>fabids</taxon>
        <taxon>Rosales</taxon>
        <taxon>Rhamnaceae</taxon>
        <taxon>Paliureae</taxon>
        <taxon>Ziziphus</taxon>
    </lineage>
</organism>
<dbReference type="InterPro" id="IPR050148">
    <property type="entry name" value="Terpene_synthase-like"/>
</dbReference>
<feature type="domain" description="Terpene synthase N-terminal" evidence="4">
    <location>
        <begin position="25"/>
        <end position="201"/>
    </location>
</feature>
<keyword evidence="3" id="KW-0460">Magnesium</keyword>
<dbReference type="InterPro" id="IPR034741">
    <property type="entry name" value="Terpene_cyclase-like_1_C"/>
</dbReference>
<dbReference type="GeneID" id="107431225"/>
<evidence type="ECO:0000259" key="4">
    <source>
        <dbReference type="Pfam" id="PF01397"/>
    </source>
</evidence>
<dbReference type="SFLD" id="SFLDG01019">
    <property type="entry name" value="Terpene_Cyclase_Like_1_C_Termi"/>
    <property type="match status" value="1"/>
</dbReference>
<keyword evidence="6" id="KW-1185">Reference proteome</keyword>
<dbReference type="Pfam" id="PF01397">
    <property type="entry name" value="Terpene_synth"/>
    <property type="match status" value="1"/>
</dbReference>
<evidence type="ECO:0000313" key="6">
    <source>
        <dbReference type="Proteomes" id="UP001652623"/>
    </source>
</evidence>
<gene>
    <name evidence="7" type="primary">LOC107431225</name>
</gene>
<evidence type="ECO:0000259" key="5">
    <source>
        <dbReference type="Pfam" id="PF03936"/>
    </source>
</evidence>
<accession>A0ABM3IHM7</accession>
<dbReference type="RefSeq" id="XP_048328649.2">
    <property type="nucleotide sequence ID" value="XM_048472692.2"/>
</dbReference>
<protein>
    <submittedName>
        <fullName evidence="7">Terpene synthase 1-like</fullName>
    </submittedName>
</protein>
<evidence type="ECO:0000256" key="3">
    <source>
        <dbReference type="ARBA" id="ARBA00022842"/>
    </source>
</evidence>
<name>A0ABM3IHM7_ZIZJJ</name>
<keyword evidence="2" id="KW-0479">Metal-binding</keyword>